<evidence type="ECO:0000259" key="2">
    <source>
        <dbReference type="Pfam" id="PF14238"/>
    </source>
</evidence>
<keyword evidence="1" id="KW-0472">Membrane</keyword>
<keyword evidence="1" id="KW-1133">Transmembrane helix</keyword>
<dbReference type="InterPro" id="IPR025641">
    <property type="entry name" value="DUF4340"/>
</dbReference>
<evidence type="ECO:0000256" key="1">
    <source>
        <dbReference type="SAM" id="Phobius"/>
    </source>
</evidence>
<organism evidence="3 4">
    <name type="scientific">Paraglaciecola aquimarina</name>
    <dbReference type="NCBI Taxonomy" id="1235557"/>
    <lineage>
        <taxon>Bacteria</taxon>
        <taxon>Pseudomonadati</taxon>
        <taxon>Pseudomonadota</taxon>
        <taxon>Gammaproteobacteria</taxon>
        <taxon>Alteromonadales</taxon>
        <taxon>Alteromonadaceae</taxon>
        <taxon>Paraglaciecola</taxon>
    </lineage>
</organism>
<protein>
    <submittedName>
        <fullName evidence="3">DUF4340 domain-containing protein</fullName>
    </submittedName>
</protein>
<dbReference type="Proteomes" id="UP001247805">
    <property type="component" value="Unassembled WGS sequence"/>
</dbReference>
<sequence length="338" mass="38250">MNKQLVTLMTLLVVGIGVCVWIIQKPSQSEFEPIGLFEDLNSVASQIDSVTIENSSGTLFKGKKHGEQWLAEVGHTGKTYPIEKSKVANLINSLLQGKLIEAKTSRKANLERLGLKAIDQEDSLARLITITVGNKAWQVLVGNQASVGEGSYVRFVKQPQSWRLDRRIELPVGHFSWLQHPILPFEVKDILTVTRVGNDNWSMTKYTDEIDFAMENMPEDRLLAYDGVLTGFVENLVALDYEELISIDDNVVNSLNLVTKLNVVTQQYQEFTVILSQANGAYYVNFNINGAEQYWQNWYYQISGFTAQQLNKVTEDFLQKIDEEEKSTFKPISNEESS</sequence>
<proteinExistence type="predicted"/>
<dbReference type="RefSeq" id="WP_316025998.1">
    <property type="nucleotide sequence ID" value="NZ_JAWDIO010000002.1"/>
</dbReference>
<gene>
    <name evidence="3" type="ORF">RS130_11025</name>
</gene>
<keyword evidence="4" id="KW-1185">Reference proteome</keyword>
<evidence type="ECO:0000313" key="4">
    <source>
        <dbReference type="Proteomes" id="UP001247805"/>
    </source>
</evidence>
<feature type="domain" description="DUF4340" evidence="2">
    <location>
        <begin position="79"/>
        <end position="249"/>
    </location>
</feature>
<evidence type="ECO:0000313" key="3">
    <source>
        <dbReference type="EMBL" id="MDU0354395.1"/>
    </source>
</evidence>
<keyword evidence="1" id="KW-0812">Transmembrane</keyword>
<comment type="caution">
    <text evidence="3">The sequence shown here is derived from an EMBL/GenBank/DDBJ whole genome shotgun (WGS) entry which is preliminary data.</text>
</comment>
<name>A0ABU3SWM1_9ALTE</name>
<reference evidence="3 4" key="1">
    <citation type="submission" date="2023-10" db="EMBL/GenBank/DDBJ databases">
        <title>Glaciecola aquimarina strain GGW-M5 nov., isolated from a coastal seawater.</title>
        <authorList>
            <person name="Bayburt H."/>
            <person name="Kim J.M."/>
            <person name="Choi B.J."/>
            <person name="Jeon C.O."/>
        </authorList>
    </citation>
    <scope>NUCLEOTIDE SEQUENCE [LARGE SCALE GENOMIC DNA]</scope>
    <source>
        <strain evidence="3 4">KCTC 32108</strain>
    </source>
</reference>
<dbReference type="EMBL" id="JAWDIO010000002">
    <property type="protein sequence ID" value="MDU0354395.1"/>
    <property type="molecule type" value="Genomic_DNA"/>
</dbReference>
<dbReference type="Pfam" id="PF14238">
    <property type="entry name" value="DUF4340"/>
    <property type="match status" value="1"/>
</dbReference>
<feature type="transmembrane region" description="Helical" evidence="1">
    <location>
        <begin position="5"/>
        <end position="23"/>
    </location>
</feature>
<accession>A0ABU3SWM1</accession>